<protein>
    <submittedName>
        <fullName evidence="2">Hypothetical_protein</fullName>
    </submittedName>
</protein>
<proteinExistence type="predicted"/>
<organism evidence="1">
    <name type="scientific">Hexamita inflata</name>
    <dbReference type="NCBI Taxonomy" id="28002"/>
    <lineage>
        <taxon>Eukaryota</taxon>
        <taxon>Metamonada</taxon>
        <taxon>Diplomonadida</taxon>
        <taxon>Hexamitidae</taxon>
        <taxon>Hexamitinae</taxon>
        <taxon>Hexamita</taxon>
    </lineage>
</organism>
<accession>A0AA86Q845</accession>
<comment type="caution">
    <text evidence="1">The sequence shown here is derived from an EMBL/GenBank/DDBJ whole genome shotgun (WGS) entry which is preliminary data.</text>
</comment>
<evidence type="ECO:0000313" key="2">
    <source>
        <dbReference type="EMBL" id="CAL6058624.1"/>
    </source>
</evidence>
<reference evidence="1" key="1">
    <citation type="submission" date="2023-06" db="EMBL/GenBank/DDBJ databases">
        <authorList>
            <person name="Kurt Z."/>
        </authorList>
    </citation>
    <scope>NUCLEOTIDE SEQUENCE</scope>
</reference>
<sequence>MEFLELSTSKRSFVNYYKPLELTLQTNYESQCFQMFRKTIQADNNYQNSDVCKFLQISRTMKLGLCNDLQKDSCNDSSLENWRSLKPMNSQNPKIHFLLFYKSKLRRTSLHKSIILTVSKNQRC</sequence>
<evidence type="ECO:0000313" key="3">
    <source>
        <dbReference type="Proteomes" id="UP001642409"/>
    </source>
</evidence>
<dbReference type="EMBL" id="CAXDID020000222">
    <property type="protein sequence ID" value="CAL6058624.1"/>
    <property type="molecule type" value="Genomic_DNA"/>
</dbReference>
<evidence type="ECO:0000313" key="1">
    <source>
        <dbReference type="EMBL" id="CAI9953971.1"/>
    </source>
</evidence>
<name>A0AA86Q845_9EUKA</name>
<reference evidence="2 3" key="2">
    <citation type="submission" date="2024-07" db="EMBL/GenBank/DDBJ databases">
        <authorList>
            <person name="Akdeniz Z."/>
        </authorList>
    </citation>
    <scope>NUCLEOTIDE SEQUENCE [LARGE SCALE GENOMIC DNA]</scope>
</reference>
<dbReference type="Proteomes" id="UP001642409">
    <property type="component" value="Unassembled WGS sequence"/>
</dbReference>
<dbReference type="EMBL" id="CATOUU010000843">
    <property type="protein sequence ID" value="CAI9953971.1"/>
    <property type="molecule type" value="Genomic_DNA"/>
</dbReference>
<gene>
    <name evidence="1" type="ORF">HINF_LOCUS41616</name>
    <name evidence="2" type="ORF">HINF_LOCUS48358</name>
</gene>
<dbReference type="AlphaFoldDB" id="A0AA86Q845"/>
<keyword evidence="3" id="KW-1185">Reference proteome</keyword>